<reference evidence="1 2" key="1">
    <citation type="submission" date="2020-05" db="EMBL/GenBank/DDBJ databases">
        <title>Compete genome of Limnobacter sp. SAORIC-580.</title>
        <authorList>
            <person name="Song J."/>
            <person name="Cho J.-C."/>
        </authorList>
    </citation>
    <scope>NUCLEOTIDE SEQUENCE [LARGE SCALE GENOMIC DNA]</scope>
    <source>
        <strain evidence="1 2">SAORIC-580</strain>
    </source>
</reference>
<dbReference type="Proteomes" id="UP000501130">
    <property type="component" value="Chromosome"/>
</dbReference>
<keyword evidence="2" id="KW-1185">Reference proteome</keyword>
<gene>
    <name evidence="1" type="ORF">HKT17_14075</name>
</gene>
<dbReference type="RefSeq" id="WP_171100899.1">
    <property type="nucleotide sequence ID" value="NZ_CP053084.1"/>
</dbReference>
<protein>
    <submittedName>
        <fullName evidence="1">XRE family transcriptional regulator</fullName>
    </submittedName>
</protein>
<proteinExistence type="predicted"/>
<dbReference type="SUPFAM" id="SSF47413">
    <property type="entry name" value="lambda repressor-like DNA-binding domains"/>
    <property type="match status" value="1"/>
</dbReference>
<evidence type="ECO:0000313" key="2">
    <source>
        <dbReference type="Proteomes" id="UP000501130"/>
    </source>
</evidence>
<dbReference type="InterPro" id="IPR010982">
    <property type="entry name" value="Lambda_DNA-bd_dom_sf"/>
</dbReference>
<name>A0ABX6N8N4_9BURK</name>
<accession>A0ABX6N8N4</accession>
<sequence length="97" mass="11250">MNISLSTETNLQNQLAQHLQRLRKQQKLSRQALEKISTVPAPTIKKFETTGQISLRQFLLLWECLDNIDRLAMLLNQRHNNTLAHPTTIEQVLADEF</sequence>
<organism evidence="1 2">
    <name type="scientific">Limnobacter profundi</name>
    <dbReference type="NCBI Taxonomy" id="2732163"/>
    <lineage>
        <taxon>Bacteria</taxon>
        <taxon>Pseudomonadati</taxon>
        <taxon>Pseudomonadota</taxon>
        <taxon>Betaproteobacteria</taxon>
        <taxon>Burkholderiales</taxon>
        <taxon>Burkholderiaceae</taxon>
        <taxon>Limnobacter</taxon>
    </lineage>
</organism>
<evidence type="ECO:0000313" key="1">
    <source>
        <dbReference type="EMBL" id="QJR30745.1"/>
    </source>
</evidence>
<dbReference type="EMBL" id="CP053084">
    <property type="protein sequence ID" value="QJR30745.1"/>
    <property type="molecule type" value="Genomic_DNA"/>
</dbReference>
<dbReference type="Gene3D" id="1.10.260.40">
    <property type="entry name" value="lambda repressor-like DNA-binding domains"/>
    <property type="match status" value="1"/>
</dbReference>